<comment type="similarity">
    <text evidence="1">Belongs to the SorC transcriptional regulatory family.</text>
</comment>
<dbReference type="Pfam" id="PF04198">
    <property type="entry name" value="Sugar-bind"/>
    <property type="match status" value="1"/>
</dbReference>
<dbReference type="InterPro" id="IPR037171">
    <property type="entry name" value="NagB/RpiA_transferase-like"/>
</dbReference>
<dbReference type="RefSeq" id="WP_040982367.1">
    <property type="nucleotide sequence ID" value="NZ_CABKTI010000004.1"/>
</dbReference>
<accession>A0ABY5K160</accession>
<dbReference type="InterPro" id="IPR007324">
    <property type="entry name" value="Sugar-bd_dom_put"/>
</dbReference>
<dbReference type="PANTHER" id="PTHR34294:SF12">
    <property type="entry name" value="SUGAR-BINDING TRANSCRIPTIONAL REGULATOR"/>
    <property type="match status" value="1"/>
</dbReference>
<proteinExistence type="inferred from homology"/>
<keyword evidence="3" id="KW-0238">DNA-binding</keyword>
<feature type="domain" description="Sugar-binding" evidence="5">
    <location>
        <begin position="59"/>
        <end position="312"/>
    </location>
</feature>
<dbReference type="InterPro" id="IPR007630">
    <property type="entry name" value="RNA_pol_sigma70_r4"/>
</dbReference>
<evidence type="ECO:0000313" key="8">
    <source>
        <dbReference type="Proteomes" id="UP001059773"/>
    </source>
</evidence>
<evidence type="ECO:0000256" key="4">
    <source>
        <dbReference type="ARBA" id="ARBA00023163"/>
    </source>
</evidence>
<gene>
    <name evidence="7" type="ORF">NP439_10530</name>
</gene>
<organism evidence="7 8">
    <name type="scientific">Oceanobacillus jeddahense</name>
    <dbReference type="NCBI Taxonomy" id="1462527"/>
    <lineage>
        <taxon>Bacteria</taxon>
        <taxon>Bacillati</taxon>
        <taxon>Bacillota</taxon>
        <taxon>Bacilli</taxon>
        <taxon>Bacillales</taxon>
        <taxon>Bacillaceae</taxon>
        <taxon>Oceanobacillus</taxon>
    </lineage>
</organism>
<dbReference type="Pfam" id="PF04545">
    <property type="entry name" value="Sigma70_r4"/>
    <property type="match status" value="1"/>
</dbReference>
<reference evidence="7" key="1">
    <citation type="submission" date="2022-07" db="EMBL/GenBank/DDBJ databases">
        <title>FELIX.</title>
        <authorList>
            <person name="Wan K.H."/>
            <person name="Park S."/>
            <person name="Lawrence Q."/>
            <person name="Eichenberger J.P."/>
            <person name="Booth B.W."/>
            <person name="Piaggio A.J."/>
            <person name="Chandler J.C."/>
            <person name="Franklin A.B."/>
            <person name="Celniker S.E."/>
        </authorList>
    </citation>
    <scope>NUCLEOTIDE SEQUENCE</scope>
    <source>
        <strain evidence="7">QA-1986 374</strain>
    </source>
</reference>
<dbReference type="Gene3D" id="1.10.10.60">
    <property type="entry name" value="Homeodomain-like"/>
    <property type="match status" value="1"/>
</dbReference>
<name>A0ABY5K160_9BACI</name>
<dbReference type="Proteomes" id="UP001059773">
    <property type="component" value="Chromosome"/>
</dbReference>
<keyword evidence="4" id="KW-0804">Transcription</keyword>
<dbReference type="EMBL" id="CP101914">
    <property type="protein sequence ID" value="UUI05036.1"/>
    <property type="molecule type" value="Genomic_DNA"/>
</dbReference>
<feature type="domain" description="RNA polymerase sigma-70 region 4" evidence="6">
    <location>
        <begin position="11"/>
        <end position="44"/>
    </location>
</feature>
<keyword evidence="8" id="KW-1185">Reference proteome</keyword>
<evidence type="ECO:0000259" key="6">
    <source>
        <dbReference type="Pfam" id="PF04545"/>
    </source>
</evidence>
<protein>
    <submittedName>
        <fullName evidence="7">Sugar-binding transcriptional regulator</fullName>
    </submittedName>
</protein>
<sequence length="315" mass="35621">MSMEERRLITKVVKLYYLEGWTQTEIAKKINKSRPIVSKLLKQAKENQVVEVYLKDSTVHTVQFERKLEKKYNLKEAIVIESANSGPELIMRKLGLATARYIEKKLDHINTIGISWGTSVYAVVEAFQYQANKPIHLIPLIGGIGQDYIGYHTNSLLFELSQKLNGTSSYLYAPAVVESEELRNHIIRSKDVKEVLTRGKQVDIAIVGIGNPGIQNTMTEMGYLLEEDQQSLMDAEAIGDINSNFFDKNGELVEHPLNNRTIGIDLQDIKKIPEVITIARGEHKILPLHVALENHFITTLVIDDKTAEKLLKSVE</sequence>
<dbReference type="PANTHER" id="PTHR34294">
    <property type="entry name" value="TRANSCRIPTIONAL REGULATOR-RELATED"/>
    <property type="match status" value="1"/>
</dbReference>
<dbReference type="Gene3D" id="3.40.50.1360">
    <property type="match status" value="1"/>
</dbReference>
<keyword evidence="2" id="KW-0805">Transcription regulation</keyword>
<evidence type="ECO:0000313" key="7">
    <source>
        <dbReference type="EMBL" id="UUI05036.1"/>
    </source>
</evidence>
<evidence type="ECO:0000259" key="5">
    <source>
        <dbReference type="Pfam" id="PF04198"/>
    </source>
</evidence>
<dbReference type="InterPro" id="IPR051054">
    <property type="entry name" value="SorC_transcr_regulators"/>
</dbReference>
<dbReference type="SUPFAM" id="SSF100950">
    <property type="entry name" value="NagB/RpiA/CoA transferase-like"/>
    <property type="match status" value="1"/>
</dbReference>
<evidence type="ECO:0000256" key="2">
    <source>
        <dbReference type="ARBA" id="ARBA00023015"/>
    </source>
</evidence>
<evidence type="ECO:0000256" key="1">
    <source>
        <dbReference type="ARBA" id="ARBA00010466"/>
    </source>
</evidence>
<evidence type="ECO:0000256" key="3">
    <source>
        <dbReference type="ARBA" id="ARBA00023125"/>
    </source>
</evidence>